<protein>
    <submittedName>
        <fullName evidence="1">Uncharacterized protein</fullName>
    </submittedName>
</protein>
<accession>A0ABY7C1G1</accession>
<evidence type="ECO:0000313" key="2">
    <source>
        <dbReference type="Proteomes" id="UP001164020"/>
    </source>
</evidence>
<sequence>MARLDGLLRQTKAAILCRVEFGIGAADHLFGGVAEHPLERLAPAADLPGLVQGAGRQILETADQLPELLLAAAARAFGTVSLRPIPANDHEAGSRQILALDPLQDEMATEAAAILSEAPSLGLVTHMLLGAPQHLRDLHVAGFVPVEIGEEIAADDLVLRKASQAFRTVVPAGDAALTVQQYNRVVRHTFDELPVGFIREMPVRRS</sequence>
<keyword evidence="2" id="KW-1185">Reference proteome</keyword>
<dbReference type="Proteomes" id="UP001164020">
    <property type="component" value="Chromosome"/>
</dbReference>
<name>A0ABY7C1G1_9HYPH</name>
<gene>
    <name evidence="1" type="ORF">OH818_05020</name>
</gene>
<reference evidence="1" key="1">
    <citation type="submission" date="2022-12" db="EMBL/GenBank/DDBJ databases">
        <title>Jiella pelagia sp. nov., isolated from phosphonate enriched culture of Northwest Pacific surface seawater.</title>
        <authorList>
            <person name="Shin D.Y."/>
            <person name="Hwang C.Y."/>
        </authorList>
    </citation>
    <scope>NUCLEOTIDE SEQUENCE</scope>
    <source>
        <strain evidence="1">HL-NP1</strain>
    </source>
</reference>
<dbReference type="EMBL" id="CP114029">
    <property type="protein sequence ID" value="WAP69597.1"/>
    <property type="molecule type" value="Genomic_DNA"/>
</dbReference>
<evidence type="ECO:0000313" key="1">
    <source>
        <dbReference type="EMBL" id="WAP69597.1"/>
    </source>
</evidence>
<proteinExistence type="predicted"/>
<organism evidence="1 2">
    <name type="scientific">Jiella pelagia</name>
    <dbReference type="NCBI Taxonomy" id="2986949"/>
    <lineage>
        <taxon>Bacteria</taxon>
        <taxon>Pseudomonadati</taxon>
        <taxon>Pseudomonadota</taxon>
        <taxon>Alphaproteobacteria</taxon>
        <taxon>Hyphomicrobiales</taxon>
        <taxon>Aurantimonadaceae</taxon>
        <taxon>Jiella</taxon>
    </lineage>
</organism>